<comment type="caution">
    <text evidence="6">The sequence shown here is derived from an EMBL/GenBank/DDBJ whole genome shotgun (WGS) entry which is preliminary data.</text>
</comment>
<dbReference type="NCBIfam" id="NF001209">
    <property type="entry name" value="PRK00175.1"/>
    <property type="match status" value="1"/>
</dbReference>
<keyword evidence="7" id="KW-1185">Reference proteome</keyword>
<dbReference type="PANTHER" id="PTHR32268">
    <property type="entry name" value="HOMOSERINE O-ACETYLTRANSFERASE"/>
    <property type="match status" value="1"/>
</dbReference>
<proteinExistence type="inferred from homology"/>
<dbReference type="EMBL" id="SDOX01000010">
    <property type="protein sequence ID" value="TFJ85966.1"/>
    <property type="molecule type" value="Genomic_DNA"/>
</dbReference>
<evidence type="ECO:0000256" key="2">
    <source>
        <dbReference type="ARBA" id="ARBA00022679"/>
    </source>
</evidence>
<evidence type="ECO:0000259" key="5">
    <source>
        <dbReference type="Pfam" id="PF00561"/>
    </source>
</evidence>
<feature type="active site" description="Nucleophile" evidence="3">
    <location>
        <position position="189"/>
    </location>
</feature>
<gene>
    <name evidence="6" type="ORF">NSK_002786</name>
</gene>
<comment type="similarity">
    <text evidence="1">Belongs to the AB hydrolase superfamily. MetX family.</text>
</comment>
<dbReference type="InterPro" id="IPR000073">
    <property type="entry name" value="AB_hydrolase_1"/>
</dbReference>
<dbReference type="HAMAP" id="MF_00296">
    <property type="entry name" value="MetX_acyltransf"/>
    <property type="match status" value="1"/>
</dbReference>
<feature type="active site" evidence="3">
    <location>
        <position position="389"/>
    </location>
</feature>
<feature type="domain" description="AB hydrolase-1" evidence="5">
    <location>
        <begin position="92"/>
        <end position="395"/>
    </location>
</feature>
<dbReference type="GO" id="GO:0009086">
    <property type="term" value="P:methionine biosynthetic process"/>
    <property type="evidence" value="ECO:0007669"/>
    <property type="project" value="TreeGrafter"/>
</dbReference>
<dbReference type="PIRSF" id="PIRSF000443">
    <property type="entry name" value="Homoser_Ac_trans"/>
    <property type="match status" value="1"/>
</dbReference>
<evidence type="ECO:0000256" key="3">
    <source>
        <dbReference type="PIRSR" id="PIRSR000443-1"/>
    </source>
</evidence>
<evidence type="ECO:0000313" key="7">
    <source>
        <dbReference type="Proteomes" id="UP000355283"/>
    </source>
</evidence>
<name>A0A4D9D3I6_9STRA</name>
<dbReference type="OrthoDB" id="191364at2759"/>
<protein>
    <recommendedName>
        <fullName evidence="5">AB hydrolase-1 domain-containing protein</fullName>
    </recommendedName>
</protein>
<evidence type="ECO:0000313" key="6">
    <source>
        <dbReference type="EMBL" id="TFJ85966.1"/>
    </source>
</evidence>
<dbReference type="Gene3D" id="3.40.50.1820">
    <property type="entry name" value="alpha/beta hydrolase"/>
    <property type="match status" value="1"/>
</dbReference>
<reference evidence="6 7" key="1">
    <citation type="submission" date="2019-01" db="EMBL/GenBank/DDBJ databases">
        <title>Nuclear Genome Assembly of the Microalgal Biofuel strain Nannochloropsis salina CCMP1776.</title>
        <authorList>
            <person name="Hovde B."/>
        </authorList>
    </citation>
    <scope>NUCLEOTIDE SEQUENCE [LARGE SCALE GENOMIC DNA]</scope>
    <source>
        <strain evidence="6 7">CCMP1776</strain>
    </source>
</reference>
<feature type="active site" evidence="3">
    <location>
        <position position="360"/>
    </location>
</feature>
<dbReference type="Pfam" id="PF00561">
    <property type="entry name" value="Abhydrolase_1"/>
    <property type="match status" value="1"/>
</dbReference>
<dbReference type="InterPro" id="IPR029058">
    <property type="entry name" value="AB_hydrolase_fold"/>
</dbReference>
<dbReference type="NCBIfam" id="TIGR01392">
    <property type="entry name" value="homoserO_Ac_trn"/>
    <property type="match status" value="1"/>
</dbReference>
<keyword evidence="2" id="KW-0808">Transferase</keyword>
<dbReference type="AlphaFoldDB" id="A0A4D9D3I6"/>
<dbReference type="InterPro" id="IPR008220">
    <property type="entry name" value="HAT_MetX-like"/>
</dbReference>
<feature type="region of interest" description="Disordered" evidence="4">
    <location>
        <begin position="14"/>
        <end position="43"/>
    </location>
</feature>
<evidence type="ECO:0000256" key="4">
    <source>
        <dbReference type="SAM" id="MobiDB-lite"/>
    </source>
</evidence>
<organism evidence="6 7">
    <name type="scientific">Nannochloropsis salina CCMP1776</name>
    <dbReference type="NCBI Taxonomy" id="1027361"/>
    <lineage>
        <taxon>Eukaryota</taxon>
        <taxon>Sar</taxon>
        <taxon>Stramenopiles</taxon>
        <taxon>Ochrophyta</taxon>
        <taxon>Eustigmatophyceae</taxon>
        <taxon>Eustigmatales</taxon>
        <taxon>Monodopsidaceae</taxon>
        <taxon>Microchloropsis</taxon>
        <taxon>Microchloropsis salina</taxon>
    </lineage>
</organism>
<dbReference type="SUPFAM" id="SSF53474">
    <property type="entry name" value="alpha/beta-Hydrolases"/>
    <property type="match status" value="1"/>
</dbReference>
<dbReference type="GO" id="GO:0009092">
    <property type="term" value="P:homoserine metabolic process"/>
    <property type="evidence" value="ECO:0007669"/>
    <property type="project" value="TreeGrafter"/>
</dbReference>
<accession>A0A4D9D3I6</accession>
<dbReference type="Proteomes" id="UP000355283">
    <property type="component" value="Unassembled WGS sequence"/>
</dbReference>
<dbReference type="PANTHER" id="PTHR32268:SF11">
    <property type="entry name" value="HOMOSERINE O-ACETYLTRANSFERASE"/>
    <property type="match status" value="1"/>
</dbReference>
<evidence type="ECO:0000256" key="1">
    <source>
        <dbReference type="ARBA" id="ARBA00006886"/>
    </source>
</evidence>
<sequence length="412" mass="44725">MPLTVCTSGLTRRCNSPVRAADSPSSLMTPSHRGKATSAATPSDALKDEYGNLDASGQTYVVPHFTTESGATMRDVEVRYNTFGRLNEARDNVMVVCHALTGNARLDTWWSSLLGPGQAFDTDKYFVVCANILGSCYGTTGPMSRDPATGQVYGPRFPHVTIRDTVRLHMRMLKEAVGVRSVASVVGGSMGGMQALEWAFLGLSGGGSPGAEAGESGESFVKSAVVIACGARHTAWQIGISETQRQAIYADPNWQGGAFDPAAPPVQGLAVARQIAMFSYRTSHGFENKFGRARAEDGRYEVRRYLEYQGQKFLSRFDALTYVRLTEKMDSHDVGRDRGGVDAALRSLRIPVLVVGIDSDVLYPLHEQEEMAGLIPMGELKVVQSRNGHDAFLLEQQQVGGAIAQFLRKHQL</sequence>
<dbReference type="GO" id="GO:0004414">
    <property type="term" value="F:homoserine O-acetyltransferase activity"/>
    <property type="evidence" value="ECO:0007669"/>
    <property type="project" value="TreeGrafter"/>
</dbReference>